<reference evidence="2 3" key="1">
    <citation type="journal article" date="2019" name="Int. J. Syst. Evol. Microbiol.">
        <title>The Global Catalogue of Microorganisms (GCM) 10K type strain sequencing project: providing services to taxonomists for standard genome sequencing and annotation.</title>
        <authorList>
            <consortium name="The Broad Institute Genomics Platform"/>
            <consortium name="The Broad Institute Genome Sequencing Center for Infectious Disease"/>
            <person name="Wu L."/>
            <person name="Ma J."/>
        </authorList>
    </citation>
    <scope>NUCLEOTIDE SEQUENCE [LARGE SCALE GENOMIC DNA]</scope>
    <source>
        <strain evidence="2 3">JCM 10649</strain>
    </source>
</reference>
<keyword evidence="3" id="KW-1185">Reference proteome</keyword>
<dbReference type="Proteomes" id="UP001499895">
    <property type="component" value="Unassembled WGS sequence"/>
</dbReference>
<evidence type="ECO:0000313" key="3">
    <source>
        <dbReference type="Proteomes" id="UP001499895"/>
    </source>
</evidence>
<evidence type="ECO:0000256" key="1">
    <source>
        <dbReference type="SAM" id="MobiDB-lite"/>
    </source>
</evidence>
<sequence>MVQRLKMMSPTGLTGQATTASLAWSAVLAGVAEPGRRGMRALPENEDGKAERRGPAAAGPPQPTEAADMTKAAGAPVCPVSPRHQGRFRQGNHYLHGSSVEESPHDGRATAALPAARQPGASPPGHTGRSAPEPVA</sequence>
<dbReference type="EMBL" id="BAAAHB010000001">
    <property type="protein sequence ID" value="GAA0443485.1"/>
    <property type="molecule type" value="Genomic_DNA"/>
</dbReference>
<protein>
    <submittedName>
        <fullName evidence="2">Uncharacterized protein</fullName>
    </submittedName>
</protein>
<proteinExistence type="predicted"/>
<feature type="region of interest" description="Disordered" evidence="1">
    <location>
        <begin position="32"/>
        <end position="136"/>
    </location>
</feature>
<gene>
    <name evidence="2" type="ORF">GCM10009544_02900</name>
</gene>
<comment type="caution">
    <text evidence="2">The sequence shown here is derived from an EMBL/GenBank/DDBJ whole genome shotgun (WGS) entry which is preliminary data.</text>
</comment>
<organism evidence="2 3">
    <name type="scientific">Streptomyces stramineus</name>
    <dbReference type="NCBI Taxonomy" id="173861"/>
    <lineage>
        <taxon>Bacteria</taxon>
        <taxon>Bacillati</taxon>
        <taxon>Actinomycetota</taxon>
        <taxon>Actinomycetes</taxon>
        <taxon>Kitasatosporales</taxon>
        <taxon>Streptomycetaceae</taxon>
        <taxon>Streptomyces</taxon>
    </lineage>
</organism>
<name>A0ABN0ZDU6_9ACTN</name>
<evidence type="ECO:0000313" key="2">
    <source>
        <dbReference type="EMBL" id="GAA0443485.1"/>
    </source>
</evidence>
<accession>A0ABN0ZDU6</accession>